<evidence type="ECO:0000256" key="3">
    <source>
        <dbReference type="SAM" id="SignalP"/>
    </source>
</evidence>
<dbReference type="InterPro" id="IPR011050">
    <property type="entry name" value="Pectin_lyase_fold/virulence"/>
</dbReference>
<sequence>MKFLPAFGVILPLFTATALAQHLQVLLNPSGVPVRPDNEWLTWTVTNGQASASTTISGVKFTLSAGSGTTLKGSQYKLVRNNFNGFSGQHMIGEGMSTDATTGIPLTLSIQGLSAGAHSLLSWHNAWDSLQTVTGIDVAVGGTKIISNKAQSIRQDNLWTSSSSFVTFNVTGTSQAITITYTPVKTSGITDLRAFLNGFEVDPAGNIASQVSFPFPENNDEHVNGDSGSITATWKGISGAKYDVYFGTAANSLSRVAQGQTGTSVSFSGLDSSKTYYWRVDVISGSTTTVGRTWMFRPRQLAFPGAEGWGKYARGGRGGKVVKVTTLADSGAGSLREAVTGATGPRTIVFDVGGVITLESRLTLSQNYITIAGQTAPGKGIVITKWPFGLSGARDVVVRHMRVRPGKSSGATVDGMGMSGSNHAILDRCSMGWSIDEAFSSRTAFNISLQRSMISEPLNVAGHQNYPPGTAHGYAASIGGDVGSFHHNLIAHAEGRSWSMAGGLDEANNFAGRLDIRNNVVYNFGGRVTDGGAHQVNFVSNYYKPGPSSTINYDLQATYEDNFGGSQTYYCSGNSQLGKFDQNSAQVSNATSGNPSAACYAVVSFSPAPTYQKFYTSPFFDSLVDTQTSTEAYKRVLSDTGAQTPSLDDHDKRIVTETKNNKPTYKGSVSGKVGLIDNEADVGGLESYPTTSRASNWDANNDGIADWWDGSTGGTGYTALDGYLNFMGDPHFFVEPSATATYDLTYFAAGFVNPTYTVSASKGTVSVSGNSLKYTATATGIDKVTVNIKDSEGSTWSRSLGVAIFSGASKA</sequence>
<evidence type="ECO:0000313" key="4">
    <source>
        <dbReference type="EMBL" id="KAL0060017.1"/>
    </source>
</evidence>
<gene>
    <name evidence="4" type="ORF">AAF712_013195</name>
</gene>
<dbReference type="SUPFAM" id="SSF51126">
    <property type="entry name" value="Pectin lyase-like"/>
    <property type="match status" value="1"/>
</dbReference>
<comment type="caution">
    <text evidence="4">The sequence shown here is derived from an EMBL/GenBank/DDBJ whole genome shotgun (WGS) entry which is preliminary data.</text>
</comment>
<evidence type="ECO:0000313" key="5">
    <source>
        <dbReference type="Proteomes" id="UP001437256"/>
    </source>
</evidence>
<feature type="chain" id="PRO_5047053222" description="Pectate lyase" evidence="3">
    <location>
        <begin position="21"/>
        <end position="811"/>
    </location>
</feature>
<feature type="signal peptide" evidence="3">
    <location>
        <begin position="1"/>
        <end position="20"/>
    </location>
</feature>
<dbReference type="Proteomes" id="UP001437256">
    <property type="component" value="Unassembled WGS sequence"/>
</dbReference>
<dbReference type="PANTHER" id="PTHR42970:SF1">
    <property type="entry name" value="PECTATE LYASE C-RELATED"/>
    <property type="match status" value="1"/>
</dbReference>
<evidence type="ECO:0000256" key="1">
    <source>
        <dbReference type="ARBA" id="ARBA00022723"/>
    </source>
</evidence>
<proteinExistence type="predicted"/>
<dbReference type="PANTHER" id="PTHR42970">
    <property type="entry name" value="PECTATE LYASE C-RELATED"/>
    <property type="match status" value="1"/>
</dbReference>
<keyword evidence="1" id="KW-0479">Metal-binding</keyword>
<dbReference type="InterPro" id="IPR012334">
    <property type="entry name" value="Pectin_lyas_fold"/>
</dbReference>
<dbReference type="EMBL" id="JBBXMP010000196">
    <property type="protein sequence ID" value="KAL0060017.1"/>
    <property type="molecule type" value="Genomic_DNA"/>
</dbReference>
<evidence type="ECO:0000256" key="2">
    <source>
        <dbReference type="ARBA" id="ARBA00023180"/>
    </source>
</evidence>
<dbReference type="Gene3D" id="2.60.40.10">
    <property type="entry name" value="Immunoglobulins"/>
    <property type="match status" value="1"/>
</dbReference>
<keyword evidence="5" id="KW-1185">Reference proteome</keyword>
<accession>A0ABR2ZED2</accession>
<protein>
    <recommendedName>
        <fullName evidence="6">Pectate lyase</fullName>
    </recommendedName>
</protein>
<organism evidence="4 5">
    <name type="scientific">Marasmius tenuissimus</name>
    <dbReference type="NCBI Taxonomy" id="585030"/>
    <lineage>
        <taxon>Eukaryota</taxon>
        <taxon>Fungi</taxon>
        <taxon>Dikarya</taxon>
        <taxon>Basidiomycota</taxon>
        <taxon>Agaricomycotina</taxon>
        <taxon>Agaricomycetes</taxon>
        <taxon>Agaricomycetidae</taxon>
        <taxon>Agaricales</taxon>
        <taxon>Marasmiineae</taxon>
        <taxon>Marasmiaceae</taxon>
        <taxon>Marasmius</taxon>
    </lineage>
</organism>
<dbReference type="Gene3D" id="2.160.20.10">
    <property type="entry name" value="Single-stranded right-handed beta-helix, Pectin lyase-like"/>
    <property type="match status" value="1"/>
</dbReference>
<dbReference type="InterPro" id="IPR013783">
    <property type="entry name" value="Ig-like_fold"/>
</dbReference>
<dbReference type="InterPro" id="IPR052063">
    <property type="entry name" value="Polysaccharide_Lyase_1"/>
</dbReference>
<keyword evidence="2" id="KW-0325">Glycoprotein</keyword>
<name>A0ABR2ZED2_9AGAR</name>
<reference evidence="4 5" key="1">
    <citation type="submission" date="2024-05" db="EMBL/GenBank/DDBJ databases">
        <title>A draft genome resource for the thread blight pathogen Marasmius tenuissimus strain MS-2.</title>
        <authorList>
            <person name="Yulfo-Soto G.E."/>
            <person name="Baruah I.K."/>
            <person name="Amoako-Attah I."/>
            <person name="Bukari Y."/>
            <person name="Meinhardt L.W."/>
            <person name="Bailey B.A."/>
            <person name="Cohen S.P."/>
        </authorList>
    </citation>
    <scope>NUCLEOTIDE SEQUENCE [LARGE SCALE GENOMIC DNA]</scope>
    <source>
        <strain evidence="4 5">MS-2</strain>
    </source>
</reference>
<keyword evidence="3" id="KW-0732">Signal</keyword>
<evidence type="ECO:0008006" key="6">
    <source>
        <dbReference type="Google" id="ProtNLM"/>
    </source>
</evidence>